<name>A0ABU2DTG8_9MICC</name>
<dbReference type="EMBL" id="JAVKGR010000011">
    <property type="protein sequence ID" value="MDR8019802.1"/>
    <property type="molecule type" value="Genomic_DNA"/>
</dbReference>
<comment type="caution">
    <text evidence="4">The sequence shown here is derived from an EMBL/GenBank/DDBJ whole genome shotgun (WGS) entry which is preliminary data.</text>
</comment>
<evidence type="ECO:0000256" key="1">
    <source>
        <dbReference type="SAM" id="MobiDB-lite"/>
    </source>
</evidence>
<proteinExistence type="predicted"/>
<keyword evidence="2" id="KW-0472">Membrane</keyword>
<evidence type="ECO:0000313" key="4">
    <source>
        <dbReference type="EMBL" id="MDR8019802.1"/>
    </source>
</evidence>
<organism evidence="4 5">
    <name type="scientific">Nesterenkonia aerolata</name>
    <dbReference type="NCBI Taxonomy" id="3074079"/>
    <lineage>
        <taxon>Bacteria</taxon>
        <taxon>Bacillati</taxon>
        <taxon>Actinomycetota</taxon>
        <taxon>Actinomycetes</taxon>
        <taxon>Micrococcales</taxon>
        <taxon>Micrococcaceae</taxon>
        <taxon>Nesterenkonia</taxon>
    </lineage>
</organism>
<evidence type="ECO:0000313" key="5">
    <source>
        <dbReference type="Proteomes" id="UP001251870"/>
    </source>
</evidence>
<feature type="compositionally biased region" description="Low complexity" evidence="1">
    <location>
        <begin position="167"/>
        <end position="181"/>
    </location>
</feature>
<sequence length="498" mass="52774">MDHRSSPAPEDPVAAEGSAHGRRGPETGRRLFDRIRRTGLVRAENGWFGGLAALVADRLHWDATLVRGIVFVSCLFFFPPMALTYGLLWILLPDAQGRIHLQQSMRGDHRGGFLAGGLLTLLGTITLISPFNLAGAVGIILNLLVLSGLIWLVVRVIRHSRRAEPESGGTSSTSSAQTSTGHPAGHRHERADGRPAWYPRTEAAGNSARAPGDATASAVNAAGHQAPRPGQRSGSERPAAQTRKTRVTKTRVTKTRVARSSTLSPEQREARRRRRQLTFGVLLLAVPVLVGVMFLGGVMGVSVIPVLLLVTAVTTLVLAALHIIAALRGRRGRSLLLTTVTATMLLLFAMASGPPVGGGTSHAFSQQTTDSTSVSSAFSSTIVDLQQLDPNEAAENEAGVSVYSADISTAFSSVEVIVPDNVEVVVEVDQAFGSITARTADAEHDMGGLSSRGFTLGPTDADTQLQLSVDAAFNSLEIYDASTYAQEKGNDADSGEDR</sequence>
<feature type="transmembrane region" description="Helical" evidence="2">
    <location>
        <begin position="304"/>
        <end position="327"/>
    </location>
</feature>
<keyword evidence="2" id="KW-1133">Transmembrane helix</keyword>
<dbReference type="InterPro" id="IPR007168">
    <property type="entry name" value="Phageshock_PspC_N"/>
</dbReference>
<accession>A0ABU2DTG8</accession>
<feature type="transmembrane region" description="Helical" evidence="2">
    <location>
        <begin position="334"/>
        <end position="351"/>
    </location>
</feature>
<feature type="transmembrane region" description="Helical" evidence="2">
    <location>
        <begin position="139"/>
        <end position="157"/>
    </location>
</feature>
<keyword evidence="2" id="KW-0812">Transmembrane</keyword>
<feature type="compositionally biased region" description="Basic residues" evidence="1">
    <location>
        <begin position="243"/>
        <end position="257"/>
    </location>
</feature>
<evidence type="ECO:0000259" key="3">
    <source>
        <dbReference type="Pfam" id="PF04024"/>
    </source>
</evidence>
<feature type="region of interest" description="Disordered" evidence="1">
    <location>
        <begin position="162"/>
        <end position="271"/>
    </location>
</feature>
<protein>
    <submittedName>
        <fullName evidence="4">PspC domain-containing protein</fullName>
    </submittedName>
</protein>
<evidence type="ECO:0000256" key="2">
    <source>
        <dbReference type="SAM" id="Phobius"/>
    </source>
</evidence>
<dbReference type="RefSeq" id="WP_310548793.1">
    <property type="nucleotide sequence ID" value="NZ_JAVKGR010000011.1"/>
</dbReference>
<feature type="transmembrane region" description="Helical" evidence="2">
    <location>
        <begin position="68"/>
        <end position="92"/>
    </location>
</feature>
<feature type="domain" description="Phage shock protein PspC N-terminal" evidence="3">
    <location>
        <begin position="40"/>
        <end position="94"/>
    </location>
</feature>
<feature type="transmembrane region" description="Helical" evidence="2">
    <location>
        <begin position="113"/>
        <end position="133"/>
    </location>
</feature>
<feature type="transmembrane region" description="Helical" evidence="2">
    <location>
        <begin position="277"/>
        <end position="298"/>
    </location>
</feature>
<dbReference type="Pfam" id="PF04024">
    <property type="entry name" value="PspC"/>
    <property type="match status" value="1"/>
</dbReference>
<feature type="region of interest" description="Disordered" evidence="1">
    <location>
        <begin position="1"/>
        <end position="28"/>
    </location>
</feature>
<dbReference type="Proteomes" id="UP001251870">
    <property type="component" value="Unassembled WGS sequence"/>
</dbReference>
<keyword evidence="5" id="KW-1185">Reference proteome</keyword>
<gene>
    <name evidence="4" type="ORF">RIL96_09545</name>
</gene>
<reference evidence="4 5" key="1">
    <citation type="submission" date="2023-09" db="EMBL/GenBank/DDBJ databases">
        <title>Description of three actinobacteria isolated from air of manufacturing shop in a pharmaceutical factory.</title>
        <authorList>
            <person name="Zhang D.-F."/>
        </authorList>
    </citation>
    <scope>NUCLEOTIDE SEQUENCE [LARGE SCALE GENOMIC DNA]</scope>
    <source>
        <strain evidence="4 5">LY-0111</strain>
    </source>
</reference>